<gene>
    <name evidence="2" type="ORF">BDW02DRAFT_598254</name>
</gene>
<dbReference type="EMBL" id="ML975303">
    <property type="protein sequence ID" value="KAF1834356.1"/>
    <property type="molecule type" value="Genomic_DNA"/>
</dbReference>
<dbReference type="AlphaFoldDB" id="A0A6A5KFC5"/>
<evidence type="ECO:0000256" key="1">
    <source>
        <dbReference type="SAM" id="Phobius"/>
    </source>
</evidence>
<evidence type="ECO:0000313" key="2">
    <source>
        <dbReference type="EMBL" id="KAF1834356.1"/>
    </source>
</evidence>
<keyword evidence="1" id="KW-0812">Transmembrane</keyword>
<keyword evidence="1" id="KW-0472">Membrane</keyword>
<accession>A0A6A5KFC5</accession>
<reference evidence="2" key="1">
    <citation type="submission" date="2020-01" db="EMBL/GenBank/DDBJ databases">
        <authorList>
            <consortium name="DOE Joint Genome Institute"/>
            <person name="Haridas S."/>
            <person name="Albert R."/>
            <person name="Binder M."/>
            <person name="Bloem J."/>
            <person name="Labutti K."/>
            <person name="Salamov A."/>
            <person name="Andreopoulos B."/>
            <person name="Baker S.E."/>
            <person name="Barry K."/>
            <person name="Bills G."/>
            <person name="Bluhm B.H."/>
            <person name="Cannon C."/>
            <person name="Castanera R."/>
            <person name="Culley D.E."/>
            <person name="Daum C."/>
            <person name="Ezra D."/>
            <person name="Gonzalez J.B."/>
            <person name="Henrissat B."/>
            <person name="Kuo A."/>
            <person name="Liang C."/>
            <person name="Lipzen A."/>
            <person name="Lutzoni F."/>
            <person name="Magnuson J."/>
            <person name="Mondo S."/>
            <person name="Nolan M."/>
            <person name="Ohm R."/>
            <person name="Pangilinan J."/>
            <person name="Park H.-J."/>
            <person name="Ramirez L."/>
            <person name="Alfaro M."/>
            <person name="Sun H."/>
            <person name="Tritt A."/>
            <person name="Yoshinaga Y."/>
            <person name="Zwiers L.-H."/>
            <person name="Turgeon B.G."/>
            <person name="Goodwin S.B."/>
            <person name="Spatafora J.W."/>
            <person name="Crous P.W."/>
            <person name="Grigoriev I.V."/>
        </authorList>
    </citation>
    <scope>NUCLEOTIDE SEQUENCE</scope>
    <source>
        <strain evidence="2">P77</strain>
    </source>
</reference>
<protein>
    <submittedName>
        <fullName evidence="2">Uncharacterized protein</fullName>
    </submittedName>
</protein>
<evidence type="ECO:0000313" key="3">
    <source>
        <dbReference type="Proteomes" id="UP000800040"/>
    </source>
</evidence>
<feature type="transmembrane region" description="Helical" evidence="1">
    <location>
        <begin position="35"/>
        <end position="52"/>
    </location>
</feature>
<proteinExistence type="predicted"/>
<dbReference type="PANTHER" id="PTHR36587">
    <property type="entry name" value="EXPRESSION SITE-ASSOCIATED GENE 3 (ESAG3)-LIKE PROTEIN"/>
    <property type="match status" value="1"/>
</dbReference>
<name>A0A6A5KFC5_9PLEO</name>
<keyword evidence="3" id="KW-1185">Reference proteome</keyword>
<dbReference type="Proteomes" id="UP000800040">
    <property type="component" value="Unassembled WGS sequence"/>
</dbReference>
<dbReference type="OrthoDB" id="422736at2759"/>
<keyword evidence="1" id="KW-1133">Transmembrane helix</keyword>
<dbReference type="PANTHER" id="PTHR36587:SF2">
    <property type="entry name" value="EXPRESSION SITE-ASSOCIATED GENE 3 (ESAG3)-LIKE PROTEIN"/>
    <property type="match status" value="1"/>
</dbReference>
<organism evidence="2 3">
    <name type="scientific">Decorospora gaudefroyi</name>
    <dbReference type="NCBI Taxonomy" id="184978"/>
    <lineage>
        <taxon>Eukaryota</taxon>
        <taxon>Fungi</taxon>
        <taxon>Dikarya</taxon>
        <taxon>Ascomycota</taxon>
        <taxon>Pezizomycotina</taxon>
        <taxon>Dothideomycetes</taxon>
        <taxon>Pleosporomycetidae</taxon>
        <taxon>Pleosporales</taxon>
        <taxon>Pleosporineae</taxon>
        <taxon>Pleosporaceae</taxon>
        <taxon>Decorospora</taxon>
    </lineage>
</organism>
<dbReference type="CDD" id="cd22997">
    <property type="entry name" value="GT_LH"/>
    <property type="match status" value="1"/>
</dbReference>
<sequence length="573" mass="63753">MASDSMQTMLMALGQSPAEIGRAAVQWVCTRRGRTMVVTITMFIVLFGLMGLQNPGAISAYCPWRPYLPSVPSIIHSPLRTPSNTTLQLESGEMDHVPFKLKKTTPNFHLIMPSSRDSDGFCKTTLSAMLLNFPPPTVVGLNAAFESDEQWERDTLNSTLHYLSNKKLVKDQDLVLIVAGQQSWFQLPSDIIVTQYKRLLEDANLRLLNKYGVNADGFQNFNQTIVFGAEKRCESDDRACNYVPQSVLSDKIYGDKAGRRISEVAAKFLNARLVMGPADDLRVLFTAAMDKFNDGKSQSQSLQSVFATLFGEQQLSRDVTEMKQRTGSKLKTFLMGGKNKSTAEQRLEHANMTLSNLTHYEFSIGLDYTHTLFQPLIYCAEDELLPLVHGNKTNPSQYPHTGPSTKSFSFPPALNETRPPFWRPDLINHNPSPNEKPAYIDALAVTPALDTLPDRKTSWSEIPLVQNTYTGATPAILFFKTGGDHAPPANISWDTLWYSAHRRALLRNYLRAPQSPTGYHDALVGGDRGWDVRGGRGGIWTEAEQIWLPWGEADGVCGSLEQIEDVLGDGMGD</sequence>